<dbReference type="Gene3D" id="3.40.50.2000">
    <property type="entry name" value="Glycogen Phosphorylase B"/>
    <property type="match status" value="2"/>
</dbReference>
<keyword evidence="5" id="KW-1185">Reference proteome</keyword>
<dbReference type="Pfam" id="PF00534">
    <property type="entry name" value="Glycos_transf_1"/>
    <property type="match status" value="1"/>
</dbReference>
<dbReference type="InterPro" id="IPR050194">
    <property type="entry name" value="Glycosyltransferase_grp1"/>
</dbReference>
<feature type="compositionally biased region" description="Low complexity" evidence="2">
    <location>
        <begin position="243"/>
        <end position="254"/>
    </location>
</feature>
<accession>A0A7K1FML8</accession>
<feature type="region of interest" description="Disordered" evidence="2">
    <location>
        <begin position="235"/>
        <end position="254"/>
    </location>
</feature>
<protein>
    <submittedName>
        <fullName evidence="4">Glycosyltransferase</fullName>
    </submittedName>
</protein>
<keyword evidence="1 4" id="KW-0808">Transferase</keyword>
<organism evidence="4 5">
    <name type="scientific">Nakamurella alba</name>
    <dbReference type="NCBI Taxonomy" id="2665158"/>
    <lineage>
        <taxon>Bacteria</taxon>
        <taxon>Bacillati</taxon>
        <taxon>Actinomycetota</taxon>
        <taxon>Actinomycetes</taxon>
        <taxon>Nakamurellales</taxon>
        <taxon>Nakamurellaceae</taxon>
        <taxon>Nakamurella</taxon>
    </lineage>
</organism>
<sequence>MATRRLSRIDLYLPISSAVAGTLHDVDPSRVRVLPSFVPDEVAASVAPNAPETLPRPDFLPPGPFLLAVGQLGEHKGIGTLLEAHRAMRHALPLVLIGPRRPDTPDLSGTPDRPVSVHEGVPHEQIMAAHRAAEVVVAASRWAEPLGLVAVEALAAGTPVVAGDVGGLPDVVGPDCGVLVPPGDAAALAAALDALLDDPERRARLGAAGPARAARFTAAAVLPELEAAYREALEGRASRDGVTSLSATGATSAT</sequence>
<dbReference type="EMBL" id="WLYK01000006">
    <property type="protein sequence ID" value="MTD15368.1"/>
    <property type="molecule type" value="Genomic_DNA"/>
</dbReference>
<feature type="domain" description="Glycosyl transferase family 1" evidence="3">
    <location>
        <begin position="64"/>
        <end position="210"/>
    </location>
</feature>
<dbReference type="Proteomes" id="UP000460221">
    <property type="component" value="Unassembled WGS sequence"/>
</dbReference>
<evidence type="ECO:0000259" key="3">
    <source>
        <dbReference type="Pfam" id="PF00534"/>
    </source>
</evidence>
<dbReference type="CDD" id="cd03801">
    <property type="entry name" value="GT4_PimA-like"/>
    <property type="match status" value="1"/>
</dbReference>
<proteinExistence type="predicted"/>
<dbReference type="AlphaFoldDB" id="A0A7K1FML8"/>
<dbReference type="SUPFAM" id="SSF53756">
    <property type="entry name" value="UDP-Glycosyltransferase/glycogen phosphorylase"/>
    <property type="match status" value="1"/>
</dbReference>
<dbReference type="InterPro" id="IPR001296">
    <property type="entry name" value="Glyco_trans_1"/>
</dbReference>
<dbReference type="GO" id="GO:0016757">
    <property type="term" value="F:glycosyltransferase activity"/>
    <property type="evidence" value="ECO:0007669"/>
    <property type="project" value="InterPro"/>
</dbReference>
<comment type="caution">
    <text evidence="4">The sequence shown here is derived from an EMBL/GenBank/DDBJ whole genome shotgun (WGS) entry which is preliminary data.</text>
</comment>
<evidence type="ECO:0000313" key="5">
    <source>
        <dbReference type="Proteomes" id="UP000460221"/>
    </source>
</evidence>
<evidence type="ECO:0000256" key="1">
    <source>
        <dbReference type="ARBA" id="ARBA00022679"/>
    </source>
</evidence>
<evidence type="ECO:0000313" key="4">
    <source>
        <dbReference type="EMBL" id="MTD15368.1"/>
    </source>
</evidence>
<evidence type="ECO:0000256" key="2">
    <source>
        <dbReference type="SAM" id="MobiDB-lite"/>
    </source>
</evidence>
<gene>
    <name evidence="4" type="ORF">GIS00_15630</name>
</gene>
<reference evidence="4 5" key="1">
    <citation type="submission" date="2019-11" db="EMBL/GenBank/DDBJ databases">
        <authorList>
            <person name="Jiang L.-Q."/>
        </authorList>
    </citation>
    <scope>NUCLEOTIDE SEQUENCE [LARGE SCALE GENOMIC DNA]</scope>
    <source>
        <strain evidence="4 5">YIM 132087</strain>
    </source>
</reference>
<dbReference type="PANTHER" id="PTHR45947:SF13">
    <property type="entry name" value="TRANSFERASE"/>
    <property type="match status" value="1"/>
</dbReference>
<dbReference type="PANTHER" id="PTHR45947">
    <property type="entry name" value="SULFOQUINOVOSYL TRANSFERASE SQD2"/>
    <property type="match status" value="1"/>
</dbReference>
<name>A0A7K1FML8_9ACTN</name>